<comment type="similarity">
    <text evidence="4 6">Belongs to the GART family.</text>
</comment>
<organism evidence="8 9">
    <name type="scientific">Aromatoleum buckelii</name>
    <dbReference type="NCBI Taxonomy" id="200254"/>
    <lineage>
        <taxon>Bacteria</taxon>
        <taxon>Pseudomonadati</taxon>
        <taxon>Pseudomonadota</taxon>
        <taxon>Betaproteobacteria</taxon>
        <taxon>Rhodocyclales</taxon>
        <taxon>Rhodocyclaceae</taxon>
        <taxon>Aromatoleum</taxon>
    </lineage>
</organism>
<evidence type="ECO:0000256" key="3">
    <source>
        <dbReference type="ARBA" id="ARBA00022755"/>
    </source>
</evidence>
<reference evidence="8" key="1">
    <citation type="submission" date="2019-12" db="EMBL/GenBank/DDBJ databases">
        <title>Comparative genomics gives insights into the taxonomy of the Azoarcus-Aromatoleum group and reveals separate origins of nif in the plant-associated Azoarcus and non-plant-associated Aromatoleum sub-groups.</title>
        <authorList>
            <person name="Lafos M."/>
            <person name="Maluk M."/>
            <person name="Batista M."/>
            <person name="Junghare M."/>
            <person name="Carmona M."/>
            <person name="Faoro H."/>
            <person name="Cruz L.M."/>
            <person name="Battistoni F."/>
            <person name="De Souza E."/>
            <person name="Pedrosa F."/>
            <person name="Chen W.-M."/>
            <person name="Poole P.S."/>
            <person name="Dixon R.A."/>
            <person name="James E.K."/>
        </authorList>
    </citation>
    <scope>NUCLEOTIDE SEQUENCE</scope>
    <source>
        <strain evidence="8">U120</strain>
    </source>
</reference>
<feature type="active site" description="Proton donor" evidence="6">
    <location>
        <position position="106"/>
    </location>
</feature>
<protein>
    <recommendedName>
        <fullName evidence="6">Phosphoribosylglycinamide formyltransferase</fullName>
        <ecNumber evidence="6">2.1.2.2</ecNumber>
    </recommendedName>
    <alternativeName>
        <fullName evidence="6">5'-phosphoribosylglycinamide transformylase</fullName>
    </alternativeName>
    <alternativeName>
        <fullName evidence="6">GAR transformylase</fullName>
        <shortName evidence="6">GART</shortName>
    </alternativeName>
</protein>
<dbReference type="PROSITE" id="PS00373">
    <property type="entry name" value="GART"/>
    <property type="match status" value="1"/>
</dbReference>
<evidence type="ECO:0000313" key="9">
    <source>
        <dbReference type="Proteomes" id="UP000601990"/>
    </source>
</evidence>
<feature type="site" description="Raises pKa of active site His" evidence="6">
    <location>
        <position position="142"/>
    </location>
</feature>
<dbReference type="InterPro" id="IPR001555">
    <property type="entry name" value="GART_AS"/>
</dbReference>
<accession>A0ABX1MYV6</accession>
<dbReference type="InterPro" id="IPR004607">
    <property type="entry name" value="GART"/>
</dbReference>
<dbReference type="NCBIfam" id="TIGR00639">
    <property type="entry name" value="PurN"/>
    <property type="match status" value="1"/>
</dbReference>
<feature type="binding site" evidence="6">
    <location>
        <position position="104"/>
    </location>
    <ligand>
        <name>(6R)-10-formyltetrahydrofolate</name>
        <dbReference type="ChEBI" id="CHEBI:195366"/>
    </ligand>
</feature>
<evidence type="ECO:0000313" key="8">
    <source>
        <dbReference type="EMBL" id="NMF92451.1"/>
    </source>
</evidence>
<dbReference type="EC" id="2.1.2.2" evidence="6"/>
<evidence type="ECO:0000259" key="7">
    <source>
        <dbReference type="Pfam" id="PF00551"/>
    </source>
</evidence>
<dbReference type="Gene3D" id="3.40.50.170">
    <property type="entry name" value="Formyl transferase, N-terminal domain"/>
    <property type="match status" value="1"/>
</dbReference>
<comment type="catalytic activity">
    <reaction evidence="5 6">
        <text>N(1)-(5-phospho-beta-D-ribosyl)glycinamide + (6R)-10-formyltetrahydrofolate = N(2)-formyl-N(1)-(5-phospho-beta-D-ribosyl)glycinamide + (6S)-5,6,7,8-tetrahydrofolate + H(+)</text>
        <dbReference type="Rhea" id="RHEA:15053"/>
        <dbReference type="ChEBI" id="CHEBI:15378"/>
        <dbReference type="ChEBI" id="CHEBI:57453"/>
        <dbReference type="ChEBI" id="CHEBI:143788"/>
        <dbReference type="ChEBI" id="CHEBI:147286"/>
        <dbReference type="ChEBI" id="CHEBI:195366"/>
        <dbReference type="EC" id="2.1.2.2"/>
    </reaction>
</comment>
<name>A0ABX1MYV6_9RHOO</name>
<dbReference type="PANTHER" id="PTHR43369:SF2">
    <property type="entry name" value="PHOSPHORIBOSYLGLYCINAMIDE FORMYLTRANSFERASE"/>
    <property type="match status" value="1"/>
</dbReference>
<feature type="domain" description="Formyl transferase N-terminal" evidence="7">
    <location>
        <begin position="3"/>
        <end position="179"/>
    </location>
</feature>
<evidence type="ECO:0000256" key="2">
    <source>
        <dbReference type="ARBA" id="ARBA00022679"/>
    </source>
</evidence>
<dbReference type="HAMAP" id="MF_01930">
    <property type="entry name" value="PurN"/>
    <property type="match status" value="1"/>
</dbReference>
<feature type="binding site" evidence="6">
    <location>
        <position position="62"/>
    </location>
    <ligand>
        <name>(6R)-10-formyltetrahydrofolate</name>
        <dbReference type="ChEBI" id="CHEBI:195366"/>
    </ligand>
</feature>
<keyword evidence="2 6" id="KW-0808">Transferase</keyword>
<keyword evidence="9" id="KW-1185">Reference proteome</keyword>
<evidence type="ECO:0000256" key="4">
    <source>
        <dbReference type="ARBA" id="ARBA00038440"/>
    </source>
</evidence>
<sequence>MKSIVILVSGRGSNMEAIVRAAIPGATISAVISNRPDAKGLEFAASRGIATAVVDHKAFATREAFDKALAEAIDVHRPDLVVLAGFMRVLSDDFVRHYEGRLLNIHPSLLPAFPGLHTHRRALDAGIRIHGATVHFVTAALDCGPVVIQAAVPVLSGDDEETLAARVLAQEHRIYPQAVRWFVEGRLALSPAGRVSVQGEARPDAGWTVPALEAAPITASGACGTGS</sequence>
<dbReference type="GO" id="GO:0004644">
    <property type="term" value="F:phosphoribosylglycinamide formyltransferase activity"/>
    <property type="evidence" value="ECO:0007669"/>
    <property type="project" value="UniProtKB-EC"/>
</dbReference>
<keyword evidence="3 6" id="KW-0658">Purine biosynthesis</keyword>
<dbReference type="SUPFAM" id="SSF53328">
    <property type="entry name" value="Formyltransferase"/>
    <property type="match status" value="1"/>
</dbReference>
<dbReference type="PANTHER" id="PTHR43369">
    <property type="entry name" value="PHOSPHORIBOSYLGLYCINAMIDE FORMYLTRANSFERASE"/>
    <property type="match status" value="1"/>
</dbReference>
<comment type="function">
    <text evidence="6">Catalyzes the transfer of a formyl group from 10-formyltetrahydrofolate to 5-phospho-ribosyl-glycinamide (GAR), producing 5-phospho-ribosyl-N-formylglycinamide (FGAR) and tetrahydrofolate.</text>
</comment>
<dbReference type="CDD" id="cd08645">
    <property type="entry name" value="FMT_core_GART"/>
    <property type="match status" value="1"/>
</dbReference>
<comment type="pathway">
    <text evidence="1 6">Purine metabolism; IMP biosynthesis via de novo pathway; N(2)-formyl-N(1)-(5-phospho-D-ribosyl)glycinamide from N(1)-(5-phospho-D-ribosyl)glycinamide (10-formyl THF route): step 1/1.</text>
</comment>
<dbReference type="EMBL" id="WTVH01000004">
    <property type="protein sequence ID" value="NMF92451.1"/>
    <property type="molecule type" value="Genomic_DNA"/>
</dbReference>
<dbReference type="RefSeq" id="WP_169197760.1">
    <property type="nucleotide sequence ID" value="NZ_WTVH02000010.1"/>
</dbReference>
<dbReference type="InterPro" id="IPR036477">
    <property type="entry name" value="Formyl_transf_N_sf"/>
</dbReference>
<comment type="caution">
    <text evidence="6">Lacks conserved residue(s) required for the propagation of feature annotation.</text>
</comment>
<feature type="binding site" evidence="6">
    <location>
        <begin position="12"/>
        <end position="14"/>
    </location>
    <ligand>
        <name>N(1)-(5-phospho-beta-D-ribosyl)glycinamide</name>
        <dbReference type="ChEBI" id="CHEBI:143788"/>
    </ligand>
</feature>
<dbReference type="Pfam" id="PF00551">
    <property type="entry name" value="Formyl_trans_N"/>
    <property type="match status" value="1"/>
</dbReference>
<evidence type="ECO:0000256" key="1">
    <source>
        <dbReference type="ARBA" id="ARBA00005054"/>
    </source>
</evidence>
<gene>
    <name evidence="6" type="primary">purN</name>
    <name evidence="8" type="ORF">GO608_03805</name>
</gene>
<proteinExistence type="inferred from homology"/>
<comment type="caution">
    <text evidence="8">The sequence shown here is derived from an EMBL/GenBank/DDBJ whole genome shotgun (WGS) entry which is preliminary data.</text>
</comment>
<dbReference type="Proteomes" id="UP000601990">
    <property type="component" value="Unassembled WGS sequence"/>
</dbReference>
<evidence type="ECO:0000256" key="6">
    <source>
        <dbReference type="HAMAP-Rule" id="MF_01930"/>
    </source>
</evidence>
<dbReference type="InterPro" id="IPR002376">
    <property type="entry name" value="Formyl_transf_N"/>
</dbReference>
<evidence type="ECO:0000256" key="5">
    <source>
        <dbReference type="ARBA" id="ARBA00047664"/>
    </source>
</evidence>